<dbReference type="Proteomes" id="UP000504618">
    <property type="component" value="Unplaced"/>
</dbReference>
<keyword evidence="1" id="KW-1133">Transmembrane helix</keyword>
<proteinExistence type="predicted"/>
<evidence type="ECO:0000313" key="2">
    <source>
        <dbReference type="Proteomes" id="UP000504618"/>
    </source>
</evidence>
<name>A0A6J1RCL1_9HYME</name>
<dbReference type="RefSeq" id="XP_024891993.1">
    <property type="nucleotide sequence ID" value="XM_025036225.1"/>
</dbReference>
<feature type="transmembrane region" description="Helical" evidence="1">
    <location>
        <begin position="137"/>
        <end position="155"/>
    </location>
</feature>
<dbReference type="AlphaFoldDB" id="A0A6J1RCL1"/>
<dbReference type="GeneID" id="112467545"/>
<protein>
    <submittedName>
        <fullName evidence="3">Uncharacterized protein LOC112467545</fullName>
    </submittedName>
</protein>
<accession>A0A6J1RCL1</accession>
<feature type="non-terminal residue" evidence="3">
    <location>
        <position position="338"/>
    </location>
</feature>
<feature type="transmembrane region" description="Helical" evidence="1">
    <location>
        <begin position="288"/>
        <end position="307"/>
    </location>
</feature>
<reference evidence="3" key="1">
    <citation type="submission" date="2025-08" db="UniProtKB">
        <authorList>
            <consortium name="RefSeq"/>
        </authorList>
    </citation>
    <scope>IDENTIFICATION</scope>
    <source>
        <tissue evidence="3">Whole body</tissue>
    </source>
</reference>
<organism evidence="2 3">
    <name type="scientific">Temnothorax curvispinosus</name>
    <dbReference type="NCBI Taxonomy" id="300111"/>
    <lineage>
        <taxon>Eukaryota</taxon>
        <taxon>Metazoa</taxon>
        <taxon>Ecdysozoa</taxon>
        <taxon>Arthropoda</taxon>
        <taxon>Hexapoda</taxon>
        <taxon>Insecta</taxon>
        <taxon>Pterygota</taxon>
        <taxon>Neoptera</taxon>
        <taxon>Endopterygota</taxon>
        <taxon>Hymenoptera</taxon>
        <taxon>Apocrita</taxon>
        <taxon>Aculeata</taxon>
        <taxon>Formicoidea</taxon>
        <taxon>Formicidae</taxon>
        <taxon>Myrmicinae</taxon>
        <taxon>Temnothorax</taxon>
    </lineage>
</organism>
<sequence>MRKEWRLFYATDFQSLMYPCFTFCRILGIFPYKINDSIFQASKPHYVLSIIIVSALCVIDLRDLYQSNIFMKITNFEVVTKSLDDNCYDILVSFITIVTFVLSSPRMRLLQTIMEISSTLPPESYQKLSRLIHAKDIFGLFYLIGTLFIYFYVMHNGVFNIMFTVYTVLLVFTMDMLYMNCVCILKACFKEINNNLLHMQKFIVNNEPRVPIMFYEHRNIFLIMNLKALKKQHLMISNTVQMLNTIFSAQLLATIVLTFSEIIFDLLYFNVVQYNKYDGLFINLNKEVGVILSGTMYYFTKIGLLVWSCETGKNQAQEIRTTIHDVLNISRDKQIKNE</sequence>
<feature type="transmembrane region" description="Helical" evidence="1">
    <location>
        <begin position="46"/>
        <end position="65"/>
    </location>
</feature>
<keyword evidence="2" id="KW-1185">Reference proteome</keyword>
<feature type="transmembrane region" description="Helical" evidence="1">
    <location>
        <begin position="16"/>
        <end position="34"/>
    </location>
</feature>
<feature type="transmembrane region" description="Helical" evidence="1">
    <location>
        <begin position="161"/>
        <end position="189"/>
    </location>
</feature>
<keyword evidence="1" id="KW-0472">Membrane</keyword>
<feature type="transmembrane region" description="Helical" evidence="1">
    <location>
        <begin position="245"/>
        <end position="268"/>
    </location>
</feature>
<keyword evidence="1" id="KW-0812">Transmembrane</keyword>
<gene>
    <name evidence="3" type="primary">LOC112467545</name>
</gene>
<dbReference type="OrthoDB" id="7552363at2759"/>
<evidence type="ECO:0000313" key="3">
    <source>
        <dbReference type="RefSeq" id="XP_024891993.1"/>
    </source>
</evidence>
<evidence type="ECO:0000256" key="1">
    <source>
        <dbReference type="SAM" id="Phobius"/>
    </source>
</evidence>